<accession>A0ACC5Z6W7</accession>
<sequence>MHKSYSCSSSQVKHVLKGLFPILDWLLKYPVKLWLPSDIISGASTGLVCCLQGLAYALLVSVGPVYGLYAAFFPILTYFFLGTSRHISVGPFPVTCLMVGSVVLTLAPDEQFIRPGNGSIVNGSWVGTEEVDINAMEAQRIAIASTMTVLIGLFQLAMGMLHVGFLVRYLSDPLVGGFTTAAAFHVFISQLKMVMSVPTHSHNGFFSIAYHYSFPSLELRGPNLFQHDDAPVHKASSMKTWCVKVGVEELEGPAQIPDLNPTEHLWDELEHRLHPRPPHQHQRLISLMLL</sequence>
<evidence type="ECO:0000313" key="1">
    <source>
        <dbReference type="EMBL" id="MCJ8743348.1"/>
    </source>
</evidence>
<dbReference type="Proteomes" id="UP000830395">
    <property type="component" value="Chromosome 18"/>
</dbReference>
<evidence type="ECO:0000313" key="2">
    <source>
        <dbReference type="Proteomes" id="UP000830395"/>
    </source>
</evidence>
<organism evidence="1 2">
    <name type="scientific">Pangasius djambal</name>
    <dbReference type="NCBI Taxonomy" id="1691987"/>
    <lineage>
        <taxon>Eukaryota</taxon>
        <taxon>Metazoa</taxon>
        <taxon>Chordata</taxon>
        <taxon>Craniata</taxon>
        <taxon>Vertebrata</taxon>
        <taxon>Euteleostomi</taxon>
        <taxon>Actinopterygii</taxon>
        <taxon>Neopterygii</taxon>
        <taxon>Teleostei</taxon>
        <taxon>Ostariophysi</taxon>
        <taxon>Siluriformes</taxon>
        <taxon>Pangasiidae</taxon>
        <taxon>Pangasius</taxon>
    </lineage>
</organism>
<comment type="caution">
    <text evidence="1">The sequence shown here is derived from an EMBL/GenBank/DDBJ whole genome shotgun (WGS) entry which is preliminary data.</text>
</comment>
<reference evidence="1" key="1">
    <citation type="submission" date="2020-02" db="EMBL/GenBank/DDBJ databases">
        <title>Genome sequencing of the panga catfish, Pangasius djambal.</title>
        <authorList>
            <person name="Wen M."/>
            <person name="Zahm M."/>
            <person name="Roques C."/>
            <person name="Cabau C."/>
            <person name="Klopp C."/>
            <person name="Donnadieu C."/>
            <person name="Jouanno E."/>
            <person name="Avarre J.-C."/>
            <person name="Campet M."/>
            <person name="Ha T."/>
            <person name="Dugue R."/>
            <person name="Lampietro C."/>
            <person name="Louis A."/>
            <person name="Herpin A."/>
            <person name="Echchiki A."/>
            <person name="Berthelot C."/>
            <person name="Parey E."/>
            <person name="Roest-Crollius H."/>
            <person name="Braasch I."/>
            <person name="Postlethwait J.H."/>
            <person name="Bobe J."/>
            <person name="Montfort J."/>
            <person name="Bouchez O."/>
            <person name="Begum T."/>
            <person name="Schartl M."/>
            <person name="Gustiano R."/>
            <person name="Guiguen Y."/>
        </authorList>
    </citation>
    <scope>NUCLEOTIDE SEQUENCE</scope>
    <source>
        <strain evidence="1">Pdj_M5554</strain>
    </source>
</reference>
<dbReference type="EMBL" id="CM040992">
    <property type="protein sequence ID" value="MCJ8743348.1"/>
    <property type="molecule type" value="Genomic_DNA"/>
</dbReference>
<gene>
    <name evidence="1" type="ORF">PDJAM_G00093060</name>
</gene>
<name>A0ACC5Z6W7_9TELE</name>
<protein>
    <submittedName>
        <fullName evidence="1">Uncharacterized protein</fullName>
    </submittedName>
</protein>
<keyword evidence="2" id="KW-1185">Reference proteome</keyword>
<proteinExistence type="predicted"/>